<dbReference type="Pfam" id="PF21863">
    <property type="entry name" value="HTH_67"/>
    <property type="match status" value="1"/>
</dbReference>
<evidence type="ECO:0000313" key="3">
    <source>
        <dbReference type="Proteomes" id="UP000371041"/>
    </source>
</evidence>
<evidence type="ECO:0000256" key="1">
    <source>
        <dbReference type="SAM" id="MobiDB-lite"/>
    </source>
</evidence>
<dbReference type="AlphaFoldDB" id="A0A5Q3Q7D1"/>
<dbReference type="Proteomes" id="UP000371041">
    <property type="component" value="Chromosome"/>
</dbReference>
<feature type="region of interest" description="Disordered" evidence="1">
    <location>
        <begin position="220"/>
        <end position="241"/>
    </location>
</feature>
<gene>
    <name evidence="2" type="ORF">GIY23_09610</name>
</gene>
<evidence type="ECO:0000313" key="2">
    <source>
        <dbReference type="EMBL" id="QGK69740.1"/>
    </source>
</evidence>
<organism evidence="2 3">
    <name type="scientific">Allosaccharopolyspora coralli</name>
    <dbReference type="NCBI Taxonomy" id="2665642"/>
    <lineage>
        <taxon>Bacteria</taxon>
        <taxon>Bacillati</taxon>
        <taxon>Actinomycetota</taxon>
        <taxon>Actinomycetes</taxon>
        <taxon>Pseudonocardiales</taxon>
        <taxon>Pseudonocardiaceae</taxon>
        <taxon>Allosaccharopolyspora</taxon>
    </lineage>
</organism>
<evidence type="ECO:0008006" key="4">
    <source>
        <dbReference type="Google" id="ProtNLM"/>
    </source>
</evidence>
<accession>A0A5Q3Q7D1</accession>
<sequence>MTTEIARLSQASLDPLHAMIYFAPESEEEFTALGLEKGLMAYCAGRAAAMGPVPGGVVAATFFNFNPAAVATVIPHAWTLSSPDDVIAARYRAVDRALRRLLGDEIADSTEVAESAAVAKEAAEACTPDGKPLYAGHADLEWPQAPHLRLWHGVTLLREFRGDAHVAALHTAGLSGLQALVLHVSTGKAFTESAAKATRAWSDEQWTATQHELREQGLLDEQGTITEEGTKLREDVETATDSQSMAPWMRIGAEKIERLTRHGAELSHQVLKNGGLPQKLFARKTSG</sequence>
<dbReference type="RefSeq" id="WP_154076334.1">
    <property type="nucleotide sequence ID" value="NZ_CP045929.1"/>
</dbReference>
<keyword evidence="3" id="KW-1185">Reference proteome</keyword>
<dbReference type="NCBIfam" id="NF047719">
    <property type="entry name" value="SCO6745_fam_HTH"/>
    <property type="match status" value="1"/>
</dbReference>
<dbReference type="KEGG" id="sace:GIY23_09610"/>
<protein>
    <recommendedName>
        <fullName evidence="4">SalK</fullName>
    </recommendedName>
</protein>
<dbReference type="EMBL" id="CP045929">
    <property type="protein sequence ID" value="QGK69740.1"/>
    <property type="molecule type" value="Genomic_DNA"/>
</dbReference>
<name>A0A5Q3Q7D1_9PSEU</name>
<reference evidence="3" key="1">
    <citation type="submission" date="2019-11" db="EMBL/GenBank/DDBJ databases">
        <title>The complete genome sequence of Saccharopolyspora sp. E2A.</title>
        <authorList>
            <person name="Zhang G."/>
        </authorList>
    </citation>
    <scope>NUCLEOTIDE SEQUENCE [LARGE SCALE GENOMIC DNA]</scope>
    <source>
        <strain evidence="3">E2A</strain>
    </source>
</reference>
<proteinExistence type="predicted"/>
<dbReference type="InterPro" id="IPR054058">
    <property type="entry name" value="HTH_67"/>
</dbReference>